<dbReference type="GO" id="GO:0016020">
    <property type="term" value="C:membrane"/>
    <property type="evidence" value="ECO:0007669"/>
    <property type="project" value="UniProtKB-SubCell"/>
</dbReference>
<name>A0AAD1XCE0_EUPCR</name>
<dbReference type="AlphaFoldDB" id="A0AAD1XCE0"/>
<organism evidence="9 10">
    <name type="scientific">Euplotes crassus</name>
    <dbReference type="NCBI Taxonomy" id="5936"/>
    <lineage>
        <taxon>Eukaryota</taxon>
        <taxon>Sar</taxon>
        <taxon>Alveolata</taxon>
        <taxon>Ciliophora</taxon>
        <taxon>Intramacronucleata</taxon>
        <taxon>Spirotrichea</taxon>
        <taxon>Hypotrichia</taxon>
        <taxon>Euplotida</taxon>
        <taxon>Euplotidae</taxon>
        <taxon>Moneuplotes</taxon>
    </lineage>
</organism>
<evidence type="ECO:0000256" key="6">
    <source>
        <dbReference type="ARBA" id="ARBA00040302"/>
    </source>
</evidence>
<protein>
    <recommendedName>
        <fullName evidence="6">UNC93-like protein MFSD11</fullName>
    </recommendedName>
    <alternativeName>
        <fullName evidence="7">Major facilitator superfamily domain-containing protein 11</fullName>
    </alternativeName>
</protein>
<dbReference type="InterPro" id="IPR036259">
    <property type="entry name" value="MFS_trans_sf"/>
</dbReference>
<dbReference type="InterPro" id="IPR051617">
    <property type="entry name" value="UNC-93-like_regulator"/>
</dbReference>
<keyword evidence="2 8" id="KW-0812">Transmembrane</keyword>
<feature type="transmembrane region" description="Helical" evidence="8">
    <location>
        <begin position="43"/>
        <end position="62"/>
    </location>
</feature>
<dbReference type="PANTHER" id="PTHR23294:SF0">
    <property type="entry name" value="UNC93-LIKE PROTEIN MFSD11"/>
    <property type="match status" value="1"/>
</dbReference>
<feature type="transmembrane region" description="Helical" evidence="8">
    <location>
        <begin position="146"/>
        <end position="166"/>
    </location>
</feature>
<dbReference type="PANTHER" id="PTHR23294">
    <property type="entry name" value="ET TRANSLATION PRODUCT-RELATED"/>
    <property type="match status" value="1"/>
</dbReference>
<feature type="transmembrane region" description="Helical" evidence="8">
    <location>
        <begin position="258"/>
        <end position="279"/>
    </location>
</feature>
<evidence type="ECO:0000313" key="9">
    <source>
        <dbReference type="EMBL" id="CAI2366688.1"/>
    </source>
</evidence>
<feature type="transmembrane region" description="Helical" evidence="8">
    <location>
        <begin position="413"/>
        <end position="434"/>
    </location>
</feature>
<keyword evidence="3 8" id="KW-1133">Transmembrane helix</keyword>
<feature type="transmembrane region" description="Helical" evidence="8">
    <location>
        <begin position="291"/>
        <end position="312"/>
    </location>
</feature>
<comment type="caution">
    <text evidence="9">The sequence shown here is derived from an EMBL/GenBank/DDBJ whole genome shotgun (WGS) entry which is preliminary data.</text>
</comment>
<gene>
    <name evidence="9" type="ORF">ECRASSUSDP1_LOCUS7961</name>
</gene>
<dbReference type="SUPFAM" id="SSF103473">
    <property type="entry name" value="MFS general substrate transporter"/>
    <property type="match status" value="1"/>
</dbReference>
<keyword evidence="4 8" id="KW-0472">Membrane</keyword>
<dbReference type="Gene3D" id="1.20.1250.20">
    <property type="entry name" value="MFS general substrate transporter like domains"/>
    <property type="match status" value="1"/>
</dbReference>
<evidence type="ECO:0000256" key="3">
    <source>
        <dbReference type="ARBA" id="ARBA00022989"/>
    </source>
</evidence>
<dbReference type="Proteomes" id="UP001295684">
    <property type="component" value="Unassembled WGS sequence"/>
</dbReference>
<dbReference type="Pfam" id="PF05978">
    <property type="entry name" value="UNC-93"/>
    <property type="match status" value="1"/>
</dbReference>
<sequence length="458" mass="51474">MADTRNLCKVIHCGIGFFLVFFSYATCQNIAAQVYDQHGYGSLGFYSISMVYALFSLSSIICPKWIKKWGPIKSMAIGSFCYFIWVSSCILPVLIDNKSIIGYSIWIINLITGGINGMGAAFLWVGMGNYVSKCSNNDNKGFNFGVIWALFACNFIVGNLSAAYILKKTNQTIMFLVLSCTSLLGTFTLMMLRTPLPCDNPEKQFQNSEENEFKALKEEGDDLQERILDDDSLSKEEEPEITFATTFALIRTTKMRKLLTLMIFVAIIIGFKGGLWSKLISNIIEDEEQKLVSSLYCLFFIGIGEVSCALTLARVIDRLGKHSILVLLTLIVTTMTSMFIVHSQQKFGWHWYVVSFLLGANDSFNNTLINSINGSEFENQTEPFACCKFIEGLVVFTVLIFESFIKTNFLGQQVFLIFICAYGVVGCCVCYTFPFKDKKDTTTKHEMIEQELSSSIVQ</sequence>
<dbReference type="EMBL" id="CAMPGE010007772">
    <property type="protein sequence ID" value="CAI2366688.1"/>
    <property type="molecule type" value="Genomic_DNA"/>
</dbReference>
<keyword evidence="10" id="KW-1185">Reference proteome</keyword>
<reference evidence="9" key="1">
    <citation type="submission" date="2023-07" db="EMBL/GenBank/DDBJ databases">
        <authorList>
            <consortium name="AG Swart"/>
            <person name="Singh M."/>
            <person name="Singh A."/>
            <person name="Seah K."/>
            <person name="Emmerich C."/>
        </authorList>
    </citation>
    <scope>NUCLEOTIDE SEQUENCE</scope>
    <source>
        <strain evidence="9">DP1</strain>
    </source>
</reference>
<accession>A0AAD1XCE0</accession>
<evidence type="ECO:0000256" key="1">
    <source>
        <dbReference type="ARBA" id="ARBA00004141"/>
    </source>
</evidence>
<evidence type="ECO:0000256" key="4">
    <source>
        <dbReference type="ARBA" id="ARBA00023136"/>
    </source>
</evidence>
<feature type="transmembrane region" description="Helical" evidence="8">
    <location>
        <begin position="74"/>
        <end position="95"/>
    </location>
</feature>
<evidence type="ECO:0000256" key="2">
    <source>
        <dbReference type="ARBA" id="ARBA00022692"/>
    </source>
</evidence>
<dbReference type="InterPro" id="IPR010291">
    <property type="entry name" value="Ion_channel_UNC-93"/>
</dbReference>
<evidence type="ECO:0000313" key="10">
    <source>
        <dbReference type="Proteomes" id="UP001295684"/>
    </source>
</evidence>
<evidence type="ECO:0000256" key="7">
    <source>
        <dbReference type="ARBA" id="ARBA00041910"/>
    </source>
</evidence>
<feature type="transmembrane region" description="Helical" evidence="8">
    <location>
        <begin position="101"/>
        <end position="125"/>
    </location>
</feature>
<evidence type="ECO:0000256" key="5">
    <source>
        <dbReference type="ARBA" id="ARBA00023180"/>
    </source>
</evidence>
<keyword evidence="5" id="KW-0325">Glycoprotein</keyword>
<proteinExistence type="predicted"/>
<comment type="subcellular location">
    <subcellularLocation>
        <location evidence="1">Membrane</location>
        <topology evidence="1">Multi-pass membrane protein</topology>
    </subcellularLocation>
</comment>
<evidence type="ECO:0000256" key="8">
    <source>
        <dbReference type="SAM" id="Phobius"/>
    </source>
</evidence>
<feature type="transmembrane region" description="Helical" evidence="8">
    <location>
        <begin position="324"/>
        <end position="343"/>
    </location>
</feature>